<dbReference type="PROSITE" id="PS50082">
    <property type="entry name" value="WD_REPEATS_2"/>
    <property type="match status" value="1"/>
</dbReference>
<dbReference type="InterPro" id="IPR036322">
    <property type="entry name" value="WD40_repeat_dom_sf"/>
</dbReference>
<name>A0ABP1G9I0_9CHLO</name>
<organism evidence="3 4">
    <name type="scientific">Coccomyxa viridis</name>
    <dbReference type="NCBI Taxonomy" id="1274662"/>
    <lineage>
        <taxon>Eukaryota</taxon>
        <taxon>Viridiplantae</taxon>
        <taxon>Chlorophyta</taxon>
        <taxon>core chlorophytes</taxon>
        <taxon>Trebouxiophyceae</taxon>
        <taxon>Trebouxiophyceae incertae sedis</taxon>
        <taxon>Coccomyxaceae</taxon>
        <taxon>Coccomyxa</taxon>
    </lineage>
</organism>
<evidence type="ECO:0000256" key="2">
    <source>
        <dbReference type="SAM" id="MobiDB-lite"/>
    </source>
</evidence>
<evidence type="ECO:0000313" key="3">
    <source>
        <dbReference type="EMBL" id="CAL5227313.1"/>
    </source>
</evidence>
<proteinExistence type="predicted"/>
<dbReference type="EMBL" id="CAXHTA020000017">
    <property type="protein sequence ID" value="CAL5227313.1"/>
    <property type="molecule type" value="Genomic_DNA"/>
</dbReference>
<keyword evidence="1" id="KW-0853">WD repeat</keyword>
<dbReference type="InterPro" id="IPR045139">
    <property type="entry name" value="Aladin"/>
</dbReference>
<dbReference type="Gene3D" id="2.130.10.10">
    <property type="entry name" value="YVTN repeat-like/Quinoprotein amine dehydrogenase"/>
    <property type="match status" value="1"/>
</dbReference>
<dbReference type="Proteomes" id="UP001497392">
    <property type="component" value="Unassembled WGS sequence"/>
</dbReference>
<sequence>MSEKMASEFPLIARIYIASSGKSIRRLTESSESPQEKSKRPISTQAVSEAQGLSTTQRVKHVARSCALAVKLPDWLQEYIGIKPPEPLQLCMHLAWHPSTGQVALAETSSHVHVCDASNLSVRRAAQSADNLQSELLLWHDIQQQVGALAWRPHSGQQLAVGCSNGVCLWSFGKCPAGAAPAQKVAVGGTFQTAWLSFLRAHQTGPVAALAWHPNGHLLAAAVHHRPGFTIFDVSSGLTTPVAAGLMPVSLLSWAPNGEYLLEGSLEGSFRVWETHKWTDALWTSQGAAQPLCGAAWTPDSQALLVANKGSKQLVALYFTQKPPGMEAQTFPVSLPPSGEDAGSVEGFAWDAGRERLAVALGGSERRIAVFAAAHKPILALRLLGTIPLTSEGESDAAEDSHHVALSFSAGGTLATQVAQTKVELHACDKM</sequence>
<feature type="compositionally biased region" description="Basic and acidic residues" evidence="2">
    <location>
        <begin position="26"/>
        <end position="39"/>
    </location>
</feature>
<protein>
    <submittedName>
        <fullName evidence="3">G10251 protein</fullName>
    </submittedName>
</protein>
<feature type="repeat" description="WD" evidence="1">
    <location>
        <begin position="249"/>
        <end position="274"/>
    </location>
</feature>
<evidence type="ECO:0000313" key="4">
    <source>
        <dbReference type="Proteomes" id="UP001497392"/>
    </source>
</evidence>
<dbReference type="InterPro" id="IPR001680">
    <property type="entry name" value="WD40_rpt"/>
</dbReference>
<comment type="caution">
    <text evidence="3">The sequence shown here is derived from an EMBL/GenBank/DDBJ whole genome shotgun (WGS) entry which is preliminary data.</text>
</comment>
<dbReference type="SUPFAM" id="SSF50978">
    <property type="entry name" value="WD40 repeat-like"/>
    <property type="match status" value="1"/>
</dbReference>
<dbReference type="PANTHER" id="PTHR14494:SF0">
    <property type="entry name" value="ALADIN"/>
    <property type="match status" value="1"/>
</dbReference>
<gene>
    <name evidence="3" type="primary">g10251</name>
    <name evidence="3" type="ORF">VP750_LOCUS9219</name>
</gene>
<feature type="compositionally biased region" description="Polar residues" evidence="2">
    <location>
        <begin position="41"/>
        <end position="50"/>
    </location>
</feature>
<accession>A0ABP1G9I0</accession>
<dbReference type="SMART" id="SM00320">
    <property type="entry name" value="WD40"/>
    <property type="match status" value="3"/>
</dbReference>
<dbReference type="PANTHER" id="PTHR14494">
    <property type="entry name" value="ALADIN/ADRACALIN/AAAS"/>
    <property type="match status" value="1"/>
</dbReference>
<dbReference type="Pfam" id="PF00400">
    <property type="entry name" value="WD40"/>
    <property type="match status" value="1"/>
</dbReference>
<keyword evidence="4" id="KW-1185">Reference proteome</keyword>
<reference evidence="3 4" key="1">
    <citation type="submission" date="2024-06" db="EMBL/GenBank/DDBJ databases">
        <authorList>
            <person name="Kraege A."/>
            <person name="Thomma B."/>
        </authorList>
    </citation>
    <scope>NUCLEOTIDE SEQUENCE [LARGE SCALE GENOMIC DNA]</scope>
</reference>
<dbReference type="InterPro" id="IPR015943">
    <property type="entry name" value="WD40/YVTN_repeat-like_dom_sf"/>
</dbReference>
<evidence type="ECO:0000256" key="1">
    <source>
        <dbReference type="PROSITE-ProRule" id="PRU00221"/>
    </source>
</evidence>
<feature type="region of interest" description="Disordered" evidence="2">
    <location>
        <begin position="24"/>
        <end position="50"/>
    </location>
</feature>